<protein>
    <submittedName>
        <fullName evidence="5">HOG (High osmolarity glycerol) pathway protein</fullName>
    </submittedName>
</protein>
<dbReference type="EMBL" id="CP048999">
    <property type="protein sequence ID" value="QID83496.1"/>
    <property type="molecule type" value="Genomic_DNA"/>
</dbReference>
<feature type="compositionally biased region" description="Acidic residues" evidence="3">
    <location>
        <begin position="203"/>
        <end position="228"/>
    </location>
</feature>
<keyword evidence="1 2" id="KW-0728">SH3 domain</keyword>
<dbReference type="SUPFAM" id="SSF50044">
    <property type="entry name" value="SH3-domain"/>
    <property type="match status" value="1"/>
</dbReference>
<evidence type="ECO:0000259" key="4">
    <source>
        <dbReference type="PROSITE" id="PS50002"/>
    </source>
</evidence>
<dbReference type="FunFam" id="2.30.30.40:FF:000283">
    <property type="entry name" value="NAP1-binding protein 2"/>
    <property type="match status" value="1"/>
</dbReference>
<dbReference type="Gene3D" id="2.30.30.40">
    <property type="entry name" value="SH3 Domains"/>
    <property type="match status" value="1"/>
</dbReference>
<dbReference type="OrthoDB" id="19092at2759"/>
<dbReference type="GO" id="GO:0005737">
    <property type="term" value="C:cytoplasm"/>
    <property type="evidence" value="ECO:0007669"/>
    <property type="project" value="TreeGrafter"/>
</dbReference>
<evidence type="ECO:0000313" key="6">
    <source>
        <dbReference type="Proteomes" id="UP000501346"/>
    </source>
</evidence>
<evidence type="ECO:0000313" key="5">
    <source>
        <dbReference type="EMBL" id="QID83496.1"/>
    </source>
</evidence>
<name>A0A6C1E2D4_SACPS</name>
<evidence type="ECO:0000256" key="3">
    <source>
        <dbReference type="SAM" id="MobiDB-lite"/>
    </source>
</evidence>
<dbReference type="Proteomes" id="UP000501346">
    <property type="component" value="Chromosome SeII-SeIV"/>
</dbReference>
<accession>A0A6C1E2D4</accession>
<dbReference type="AlphaFoldDB" id="A0A6C1E2D4"/>
<sequence>MENIETTAHEDTNIIKTGLRKQMGLLNETISKNESDSAVVQKEDNDSMEDTGAATIGYISIKDYAYEDSNPLHYGYFDGDNEEDEMASDSSDMDDGYNKRQSIALPDDYIVNQRAVALYDFEPENDNELKLTEGDLVFISYKHGQGWLVAENESRSKTGLVPEEFVTYIQPEDGEEEKEDTARPFYLTHLITQSVNPGNNNNDIDDDDDDDEDDDDDDDEWEDIDDVAEVETDIKTKLKISD</sequence>
<dbReference type="InterPro" id="IPR050384">
    <property type="entry name" value="Endophilin_SH3RF"/>
</dbReference>
<organism evidence="5 6">
    <name type="scientific">Saccharomyces pastorianus</name>
    <name type="common">Lager yeast</name>
    <name type="synonym">Saccharomyces cerevisiae x Saccharomyces eubayanus</name>
    <dbReference type="NCBI Taxonomy" id="27292"/>
    <lineage>
        <taxon>Eukaryota</taxon>
        <taxon>Fungi</taxon>
        <taxon>Dikarya</taxon>
        <taxon>Ascomycota</taxon>
        <taxon>Saccharomycotina</taxon>
        <taxon>Saccharomycetes</taxon>
        <taxon>Saccharomycetales</taxon>
        <taxon>Saccharomycetaceae</taxon>
        <taxon>Saccharomyces</taxon>
    </lineage>
</organism>
<evidence type="ECO:0000256" key="2">
    <source>
        <dbReference type="PROSITE-ProRule" id="PRU00192"/>
    </source>
</evidence>
<dbReference type="PANTHER" id="PTHR14167:SF116">
    <property type="entry name" value="CAP, ISOFORM AC"/>
    <property type="match status" value="1"/>
</dbReference>
<dbReference type="InterPro" id="IPR036028">
    <property type="entry name" value="SH3-like_dom_sf"/>
</dbReference>
<dbReference type="PROSITE" id="PS50002">
    <property type="entry name" value="SH3"/>
    <property type="match status" value="1"/>
</dbReference>
<proteinExistence type="predicted"/>
<feature type="domain" description="SH3" evidence="4">
    <location>
        <begin position="110"/>
        <end position="171"/>
    </location>
</feature>
<dbReference type="InterPro" id="IPR001452">
    <property type="entry name" value="SH3_domain"/>
</dbReference>
<reference evidence="5 6" key="1">
    <citation type="journal article" date="2019" name="BMC Genomics">
        <title>Chromosome level assembly and comparative genome analysis confirm lager-brewing yeasts originated from a single hybridization.</title>
        <authorList>
            <person name="Salazar A.N."/>
            <person name="Gorter de Vries A.R."/>
            <person name="van den Broek M."/>
            <person name="Brouwers N."/>
            <person name="de la Torre Cortes P."/>
            <person name="Kuijpers N.G.A."/>
            <person name="Daran J.G."/>
            <person name="Abeel T."/>
        </authorList>
    </citation>
    <scope>NUCLEOTIDE SEQUENCE [LARGE SCALE GENOMIC DNA]</scope>
    <source>
        <strain evidence="5 6">CBS 1483</strain>
    </source>
</reference>
<feature type="region of interest" description="Disordered" evidence="3">
    <location>
        <begin position="192"/>
        <end position="228"/>
    </location>
</feature>
<dbReference type="SMART" id="SM00326">
    <property type="entry name" value="SH3"/>
    <property type="match status" value="1"/>
</dbReference>
<gene>
    <name evidence="5" type="primary">NBP2_2</name>
    <name evidence="5" type="ORF">GRS66_005961</name>
</gene>
<feature type="compositionally biased region" description="Polar residues" evidence="3">
    <location>
        <begin position="192"/>
        <end position="202"/>
    </location>
</feature>
<dbReference type="Pfam" id="PF00018">
    <property type="entry name" value="SH3_1"/>
    <property type="match status" value="1"/>
</dbReference>
<keyword evidence="6" id="KW-1185">Reference proteome</keyword>
<evidence type="ECO:0000256" key="1">
    <source>
        <dbReference type="ARBA" id="ARBA00022443"/>
    </source>
</evidence>
<dbReference type="PANTHER" id="PTHR14167">
    <property type="entry name" value="SH3 DOMAIN-CONTAINING"/>
    <property type="match status" value="1"/>
</dbReference>